<comment type="caution">
    <text evidence="2">The sequence shown here is derived from an EMBL/GenBank/DDBJ whole genome shotgun (WGS) entry which is preliminary data.</text>
</comment>
<accession>A0AAP3XR42</accession>
<reference evidence="2 3" key="1">
    <citation type="submission" date="2023-03" db="EMBL/GenBank/DDBJ databases">
        <title>YIM 152171 draft genome.</title>
        <authorList>
            <person name="Yang Z."/>
        </authorList>
    </citation>
    <scope>NUCLEOTIDE SEQUENCE [LARGE SCALE GENOMIC DNA]</scope>
    <source>
        <strain evidence="2 3">YIM 152171</strain>
    </source>
</reference>
<gene>
    <name evidence="2" type="ORF">PZ740_08100</name>
</gene>
<feature type="chain" id="PRO_5042887947" evidence="1">
    <location>
        <begin position="21"/>
        <end position="188"/>
    </location>
</feature>
<keyword evidence="1" id="KW-0732">Signal</keyword>
<feature type="signal peptide" evidence="1">
    <location>
        <begin position="1"/>
        <end position="20"/>
    </location>
</feature>
<proteinExistence type="predicted"/>
<evidence type="ECO:0000256" key="1">
    <source>
        <dbReference type="SAM" id="SignalP"/>
    </source>
</evidence>
<evidence type="ECO:0000313" key="3">
    <source>
        <dbReference type="Proteomes" id="UP001301140"/>
    </source>
</evidence>
<keyword evidence="3" id="KW-1185">Reference proteome</keyword>
<sequence length="188" mass="21433">MRRLVLLLLLLSGCSTMDLADYAGTQPAFAPERYFLGETRAWGFFADRFGKVRREFTVDITGSLEDGLLTLDERFMYADGERQQRIWKIRRQDDGTYEGRAGDIVGIAEGRTAGRAMNWIYDFELPVGGSLWQVRFDDWMILQDERVMLNRTSISKFGIELGTVVIFFLRESPLEGEPAANAAQHLAH</sequence>
<protein>
    <submittedName>
        <fullName evidence="2">DUF3833 domain-containing protein</fullName>
    </submittedName>
</protein>
<organism evidence="2 3">
    <name type="scientific">Marinimicrococcus flavescens</name>
    <dbReference type="NCBI Taxonomy" id="3031815"/>
    <lineage>
        <taxon>Bacteria</taxon>
        <taxon>Pseudomonadati</taxon>
        <taxon>Pseudomonadota</taxon>
        <taxon>Alphaproteobacteria</taxon>
        <taxon>Geminicoccales</taxon>
        <taxon>Geminicoccaceae</taxon>
        <taxon>Marinimicrococcus</taxon>
    </lineage>
</organism>
<dbReference type="Pfam" id="PF12915">
    <property type="entry name" value="DUF3833"/>
    <property type="match status" value="1"/>
</dbReference>
<dbReference type="RefSeq" id="WP_327788761.1">
    <property type="nucleotide sequence ID" value="NZ_JARGEQ010000082.1"/>
</dbReference>
<dbReference type="EMBL" id="JARGEQ010000082">
    <property type="protein sequence ID" value="MDF1586347.1"/>
    <property type="molecule type" value="Genomic_DNA"/>
</dbReference>
<dbReference type="Proteomes" id="UP001301140">
    <property type="component" value="Unassembled WGS sequence"/>
</dbReference>
<dbReference type="AlphaFoldDB" id="A0AAP3XR42"/>
<evidence type="ECO:0000313" key="2">
    <source>
        <dbReference type="EMBL" id="MDF1586347.1"/>
    </source>
</evidence>
<name>A0AAP3XR42_9PROT</name>
<dbReference type="InterPro" id="IPR024409">
    <property type="entry name" value="DUF3833"/>
</dbReference>